<evidence type="ECO:0008006" key="4">
    <source>
        <dbReference type="Google" id="ProtNLM"/>
    </source>
</evidence>
<gene>
    <name evidence="2" type="ORF">ACFSYC_08910</name>
</gene>
<proteinExistence type="predicted"/>
<dbReference type="Proteomes" id="UP001597601">
    <property type="component" value="Unassembled WGS sequence"/>
</dbReference>
<name>A0ABW5XM41_9SPHI</name>
<accession>A0ABW5XM41</accession>
<evidence type="ECO:0000313" key="3">
    <source>
        <dbReference type="Proteomes" id="UP001597601"/>
    </source>
</evidence>
<feature type="chain" id="PRO_5047542131" description="Ig-like domain-containing protein" evidence="1">
    <location>
        <begin position="26"/>
        <end position="229"/>
    </location>
</feature>
<reference evidence="3" key="1">
    <citation type="journal article" date="2019" name="Int. J. Syst. Evol. Microbiol.">
        <title>The Global Catalogue of Microorganisms (GCM) 10K type strain sequencing project: providing services to taxonomists for standard genome sequencing and annotation.</title>
        <authorList>
            <consortium name="The Broad Institute Genomics Platform"/>
            <consortium name="The Broad Institute Genome Sequencing Center for Infectious Disease"/>
            <person name="Wu L."/>
            <person name="Ma J."/>
        </authorList>
    </citation>
    <scope>NUCLEOTIDE SEQUENCE [LARGE SCALE GENOMIC DNA]</scope>
    <source>
        <strain evidence="3">KCTC 52232</strain>
    </source>
</reference>
<evidence type="ECO:0000256" key="1">
    <source>
        <dbReference type="SAM" id="SignalP"/>
    </source>
</evidence>
<dbReference type="Gene3D" id="2.60.40.2700">
    <property type="match status" value="2"/>
</dbReference>
<dbReference type="EMBL" id="JBHUON010000008">
    <property type="protein sequence ID" value="MFD2864804.1"/>
    <property type="molecule type" value="Genomic_DNA"/>
</dbReference>
<organism evidence="2 3">
    <name type="scientific">Mucilaginibacter antarcticus</name>
    <dbReference type="NCBI Taxonomy" id="1855725"/>
    <lineage>
        <taxon>Bacteria</taxon>
        <taxon>Pseudomonadati</taxon>
        <taxon>Bacteroidota</taxon>
        <taxon>Sphingobacteriia</taxon>
        <taxon>Sphingobacteriales</taxon>
        <taxon>Sphingobacteriaceae</taxon>
        <taxon>Mucilaginibacter</taxon>
    </lineage>
</organism>
<comment type="caution">
    <text evidence="2">The sequence shown here is derived from an EMBL/GenBank/DDBJ whole genome shotgun (WGS) entry which is preliminary data.</text>
</comment>
<sequence length="229" mass="23781">MKKRFLALNLFLTALMVTIVTVASAQVTPGPSDATTAPPATAAAVAKVLCAGSTISMSAPQDGTVDFAKYHWYKIDANGNKQEVTAITGRTYTETSTAAGYYNYVVVTENANGCSSPVSDVFQVYVLPTLSVAITSPTSSMCGVATNETLLTANVTPGTGYTVNYQWSKNGVAINGATSSTYNVTGETTPATLTYGVSVTYTLNTSCPATNTKDIVITPLPSKPTIAAN</sequence>
<protein>
    <recommendedName>
        <fullName evidence="4">Ig-like domain-containing protein</fullName>
    </recommendedName>
</protein>
<evidence type="ECO:0000313" key="2">
    <source>
        <dbReference type="EMBL" id="MFD2864804.1"/>
    </source>
</evidence>
<keyword evidence="3" id="KW-1185">Reference proteome</keyword>
<feature type="signal peptide" evidence="1">
    <location>
        <begin position="1"/>
        <end position="25"/>
    </location>
</feature>
<dbReference type="RefSeq" id="WP_377125943.1">
    <property type="nucleotide sequence ID" value="NZ_JBHUHN010000001.1"/>
</dbReference>
<keyword evidence="1" id="KW-0732">Signal</keyword>